<name>A0ACC0K7X9_CHOFU</name>
<organism evidence="1 2">
    <name type="scientific">Choristoneura fumiferana</name>
    <name type="common">Spruce budworm moth</name>
    <name type="synonym">Archips fumiferana</name>
    <dbReference type="NCBI Taxonomy" id="7141"/>
    <lineage>
        <taxon>Eukaryota</taxon>
        <taxon>Metazoa</taxon>
        <taxon>Ecdysozoa</taxon>
        <taxon>Arthropoda</taxon>
        <taxon>Hexapoda</taxon>
        <taxon>Insecta</taxon>
        <taxon>Pterygota</taxon>
        <taxon>Neoptera</taxon>
        <taxon>Endopterygota</taxon>
        <taxon>Lepidoptera</taxon>
        <taxon>Glossata</taxon>
        <taxon>Ditrysia</taxon>
        <taxon>Tortricoidea</taxon>
        <taxon>Tortricidae</taxon>
        <taxon>Tortricinae</taxon>
        <taxon>Choristoneura</taxon>
    </lineage>
</organism>
<evidence type="ECO:0000313" key="2">
    <source>
        <dbReference type="Proteomes" id="UP001064048"/>
    </source>
</evidence>
<dbReference type="EMBL" id="CM046124">
    <property type="protein sequence ID" value="KAI8432558.1"/>
    <property type="molecule type" value="Genomic_DNA"/>
</dbReference>
<comment type="caution">
    <text evidence="1">The sequence shown here is derived from an EMBL/GenBank/DDBJ whole genome shotgun (WGS) entry which is preliminary data.</text>
</comment>
<evidence type="ECO:0000313" key="1">
    <source>
        <dbReference type="EMBL" id="KAI8432558.1"/>
    </source>
</evidence>
<gene>
    <name evidence="1" type="ORF">MSG28_013553</name>
</gene>
<keyword evidence="2" id="KW-1185">Reference proteome</keyword>
<protein>
    <submittedName>
        <fullName evidence="1">Uncharacterized protein</fullName>
    </submittedName>
</protein>
<reference evidence="1 2" key="1">
    <citation type="journal article" date="2022" name="Genome Biol. Evol.">
        <title>The Spruce Budworm Genome: Reconstructing the Evolutionary History of Antifreeze Proteins.</title>
        <authorList>
            <person name="Beliveau C."/>
            <person name="Gagne P."/>
            <person name="Picq S."/>
            <person name="Vernygora O."/>
            <person name="Keeling C.I."/>
            <person name="Pinkney K."/>
            <person name="Doucet D."/>
            <person name="Wen F."/>
            <person name="Johnston J.S."/>
            <person name="Maaroufi H."/>
            <person name="Boyle B."/>
            <person name="Laroche J."/>
            <person name="Dewar K."/>
            <person name="Juretic N."/>
            <person name="Blackburn G."/>
            <person name="Nisole A."/>
            <person name="Brunet B."/>
            <person name="Brandao M."/>
            <person name="Lumley L."/>
            <person name="Duan J."/>
            <person name="Quan G."/>
            <person name="Lucarotti C.J."/>
            <person name="Roe A.D."/>
            <person name="Sperling F.A.H."/>
            <person name="Levesque R.C."/>
            <person name="Cusson M."/>
        </authorList>
    </citation>
    <scope>NUCLEOTIDE SEQUENCE [LARGE SCALE GENOMIC DNA]</scope>
    <source>
        <strain evidence="1">Glfc:IPQL:Cfum</strain>
    </source>
</reference>
<proteinExistence type="predicted"/>
<sequence>MASLCRQIIRGNAMRGVLMNAARRGYADKNTKLCPNMARYLRPEKFDVDPTATEADLKWTHWKYTFNNFILEEIPDGTDSLKLKLLMNHLSAHIFPHVRDSSTYDDALKVLDKMYLKPKNIILARHLLATRKQKSDESISDYGRSLKLLAHDCNFEAVTATTHEDEAIRGAFISGITSLRIRERLLQERSLTLDQALDQALTLETAERDSRAMTSGANDVNLNALPGASLSKRTTRNSQNLRRASEEPTKWRCFYCGGNTSHRRLKCPAFNAQCQLCSRKGHFANVCRSINATNNAVAAEESAVDSDDSEVAANAISAASPSSLSKATIPVTLNNYHADALIDTGSSVSFIDEKIARLMQLKQKPHKQTITLASQNNVSFVRSVCFATVTMNKYSHKHRPLLVVSNLCADVIIGHDILKEHSSLQFNFGGPKEPLICNVMQASVPPASIFTNLSPNIKPIAVKSRHYSEQDEKFITEEISKLLEDGVIEPSVSPWRAQVLVAGGGAHRKRLVIDYSLTINKFTELDAYPLPHIETIVSKVAKYNVFSQIDLKSAYHQVPIKNSEKPYTAFEAAGKLYQFTRIPFGVTNGVAAFQRTLEFIIEKEKLKGTFTYLDDVTVCGKDKSDHDQNLLNFQAAAKKYNLTLNDQKCKFCQDTVSLLGYTIKNNTIEPDKERLQPLLQLPVPTNTAELKRALGLFAHYAKWVKDFSSKLQPLTNVSSFPLTESAVAQFEQLKSDISKASLVAIDGDEMLTVETDASEYAIAATLSQKGRPVAFFSRTLSNAELMADPLEHATGLEKKELLAIQSGDDDPFNMKVLKKLQAQKLTHAGTTCCTTEARSATHHVFDTLYPDQAHYSLHKQLALRVRHLGFEVGYSYSSPFLLTIWEAQYGDFADTAQPVFDTFIANGESKWICQSGLVVQLPHGIDGAKAATGARIRSVLPKLTLGHGQPPSVDTDSYLGAEDFEPTVRRRTEDALRSCPAADEEFSGEEHSTAISWLWIHKGQPRRCECGHWYKLIEKTPL</sequence>
<accession>A0ACC0K7X9</accession>
<dbReference type="Proteomes" id="UP001064048">
    <property type="component" value="Chromosome 24"/>
</dbReference>